<evidence type="ECO:0000313" key="2">
    <source>
        <dbReference type="Proteomes" id="UP001152795"/>
    </source>
</evidence>
<dbReference type="AlphaFoldDB" id="A0A6S7K466"/>
<gene>
    <name evidence="1" type="ORF">PACLA_8A063386</name>
</gene>
<evidence type="ECO:0000313" key="1">
    <source>
        <dbReference type="EMBL" id="CAB4038211.1"/>
    </source>
</evidence>
<feature type="non-terminal residue" evidence="1">
    <location>
        <position position="74"/>
    </location>
</feature>
<dbReference type="EMBL" id="CACRXK020023938">
    <property type="protein sequence ID" value="CAB4038211.1"/>
    <property type="molecule type" value="Genomic_DNA"/>
</dbReference>
<proteinExistence type="predicted"/>
<accession>A0A6S7K466</accession>
<comment type="caution">
    <text evidence="1">The sequence shown here is derived from an EMBL/GenBank/DDBJ whole genome shotgun (WGS) entry which is preliminary data.</text>
</comment>
<organism evidence="1 2">
    <name type="scientific">Paramuricea clavata</name>
    <name type="common">Red gorgonian</name>
    <name type="synonym">Violescent sea-whip</name>
    <dbReference type="NCBI Taxonomy" id="317549"/>
    <lineage>
        <taxon>Eukaryota</taxon>
        <taxon>Metazoa</taxon>
        <taxon>Cnidaria</taxon>
        <taxon>Anthozoa</taxon>
        <taxon>Octocorallia</taxon>
        <taxon>Malacalcyonacea</taxon>
        <taxon>Plexauridae</taxon>
        <taxon>Paramuricea</taxon>
    </lineage>
</organism>
<protein>
    <submittedName>
        <fullName evidence="1">Uncharacterized protein</fullName>
    </submittedName>
</protein>
<reference evidence="1" key="1">
    <citation type="submission" date="2020-04" db="EMBL/GenBank/DDBJ databases">
        <authorList>
            <person name="Alioto T."/>
            <person name="Alioto T."/>
            <person name="Gomez Garrido J."/>
        </authorList>
    </citation>
    <scope>NUCLEOTIDE SEQUENCE</scope>
    <source>
        <strain evidence="1">A484AB</strain>
    </source>
</reference>
<dbReference type="Proteomes" id="UP001152795">
    <property type="component" value="Unassembled WGS sequence"/>
</dbReference>
<sequence length="74" mass="8405">RGVPIDGFLVSWTRASFGFVINSTFVSNETTTHDIRPSLLIWNYDDQLLIIINPLPRDAGIYDMITFIPDYTGI</sequence>
<keyword evidence="2" id="KW-1185">Reference proteome</keyword>
<name>A0A6S7K466_PARCT</name>